<dbReference type="Proteomes" id="UP000204391">
    <property type="component" value="Chromosome"/>
</dbReference>
<evidence type="ECO:0000256" key="1">
    <source>
        <dbReference type="SAM" id="Coils"/>
    </source>
</evidence>
<gene>
    <name evidence="2" type="ORF">CFK40_01925</name>
</gene>
<feature type="coiled-coil region" evidence="1">
    <location>
        <begin position="15"/>
        <end position="42"/>
    </location>
</feature>
<reference evidence="2 3" key="1">
    <citation type="journal article" date="2003" name="Int. J. Syst. Evol. Microbiol.">
        <title>Virgibacillus carmonensis sp. nov., Virgibacillus necropolis sp. nov. and Virgibacillus picturae sp. nov., three novel species isolated from deteriorated mural paintings, transfer of the species of the genus salibacillus to Virgibacillus, as Virgibacillus marismortui comb. nov. and Virgibacillus salexigens comb. nov., and emended description of the genus Virgibacillus.</title>
        <authorList>
            <person name="Heyrman J."/>
            <person name="Logan N.A."/>
            <person name="Busse H.J."/>
            <person name="Balcaen A."/>
            <person name="Lebbe L."/>
            <person name="Rodriguez-Diaz M."/>
            <person name="Swings J."/>
            <person name="De Vos P."/>
        </authorList>
    </citation>
    <scope>NUCLEOTIDE SEQUENCE [LARGE SCALE GENOMIC DNA]</scope>
    <source>
        <strain evidence="2 3">LMG 19488</strain>
    </source>
</reference>
<dbReference type="AlphaFoldDB" id="A0A221M876"/>
<dbReference type="RefSeq" id="WP_089530417.1">
    <property type="nucleotide sequence ID" value="NZ_CP022437.1"/>
</dbReference>
<dbReference type="OrthoDB" id="9811097at2"/>
<protein>
    <submittedName>
        <fullName evidence="2">Uncharacterized protein</fullName>
    </submittedName>
</protein>
<evidence type="ECO:0000313" key="2">
    <source>
        <dbReference type="EMBL" id="ASN03847.1"/>
    </source>
</evidence>
<dbReference type="EMBL" id="CP022437">
    <property type="protein sequence ID" value="ASN03847.1"/>
    <property type="molecule type" value="Genomic_DNA"/>
</dbReference>
<evidence type="ECO:0000313" key="3">
    <source>
        <dbReference type="Proteomes" id="UP000204391"/>
    </source>
</evidence>
<accession>A0A221M876</accession>
<keyword evidence="3" id="KW-1185">Reference proteome</keyword>
<keyword evidence="1" id="KW-0175">Coiled coil</keyword>
<proteinExistence type="predicted"/>
<name>A0A221M876_9BACI</name>
<sequence>MIQDDVMTGSGFYTHQEAKERIAELREEVSNLKDSLSKIQSEQEIKNNMVKEVSADFIREQLREFLELKDRLEVMEFRQLLIASIERIDVNNKKLKHIQFSFIAHIPERRSPSDSSFLGYGY</sequence>
<organism evidence="2 3">
    <name type="scientific">Virgibacillus necropolis</name>
    <dbReference type="NCBI Taxonomy" id="163877"/>
    <lineage>
        <taxon>Bacteria</taxon>
        <taxon>Bacillati</taxon>
        <taxon>Bacillota</taxon>
        <taxon>Bacilli</taxon>
        <taxon>Bacillales</taxon>
        <taxon>Bacillaceae</taxon>
        <taxon>Virgibacillus</taxon>
    </lineage>
</organism>
<dbReference type="KEGG" id="vne:CFK40_01925"/>